<dbReference type="InterPro" id="IPR052698">
    <property type="entry name" value="MoCofactor_Util/Proc"/>
</dbReference>
<proteinExistence type="predicted"/>
<accession>A0A7Y6TT04</accession>
<name>A0A7Y6TT04_9GAMM</name>
<dbReference type="AlphaFoldDB" id="A0A7Y6TT04"/>
<dbReference type="InterPro" id="IPR027051">
    <property type="entry name" value="XdhC_Rossmann_dom"/>
</dbReference>
<evidence type="ECO:0000313" key="3">
    <source>
        <dbReference type="EMBL" id="NUY97683.1"/>
    </source>
</evidence>
<dbReference type="Pfam" id="PF13478">
    <property type="entry name" value="XdhC_C"/>
    <property type="match status" value="1"/>
</dbReference>
<dbReference type="Gene3D" id="3.40.50.720">
    <property type="entry name" value="NAD(P)-binding Rossmann-like Domain"/>
    <property type="match status" value="1"/>
</dbReference>
<dbReference type="Pfam" id="PF02625">
    <property type="entry name" value="XdhC_CoxI"/>
    <property type="match status" value="1"/>
</dbReference>
<dbReference type="EMBL" id="JABWPM010000016">
    <property type="protein sequence ID" value="NUY97683.1"/>
    <property type="molecule type" value="Genomic_DNA"/>
</dbReference>
<feature type="domain" description="XdhC- CoxI" evidence="1">
    <location>
        <begin position="17"/>
        <end position="82"/>
    </location>
</feature>
<dbReference type="PANTHER" id="PTHR30388:SF4">
    <property type="entry name" value="MOLYBDENUM COFACTOR INSERTION CHAPERONE PAOD"/>
    <property type="match status" value="1"/>
</dbReference>
<dbReference type="RefSeq" id="WP_069729635.1">
    <property type="nucleotide sequence ID" value="NZ_JABWPE010000016.1"/>
</dbReference>
<sequence>MITLDQRVINAALSSCEAGQSVWLCTVLRTYGSSPRAPGTLMTVNQAGAYCGSLSGGCIEEDFLAQLATGAYRASSQQVRYGEGGMRPNVSLPCGGSLEIMIEYLPPDTASLDLLIAMQRALSGQQPMVKLIRPGERAQWEAMAADRRLPALSVSDQLVRLPVGAIPELLVAGYSSVAFECIRLGQMLGFHVRVCEHRPGMLDELERHFGAADNVTLVRQHPARWLELNGAHAAVAIVALTHDPRIDDLTMMEAIATPAFYIGIMGSVKNSEKRRARLQQIAGMDRSELDRIHAPIGLPIGSKTPAEIALSVMADIVRVKNLGRSLPAD</sequence>
<dbReference type="Proteomes" id="UP000566985">
    <property type="component" value="Unassembled WGS sequence"/>
</dbReference>
<dbReference type="PANTHER" id="PTHR30388">
    <property type="entry name" value="ALDEHYDE OXIDOREDUCTASE MOLYBDENUM COFACTOR ASSEMBLY PROTEIN"/>
    <property type="match status" value="1"/>
</dbReference>
<protein>
    <submittedName>
        <fullName evidence="3">XdhC family protein</fullName>
    </submittedName>
</protein>
<evidence type="ECO:0000313" key="4">
    <source>
        <dbReference type="Proteomes" id="UP000566985"/>
    </source>
</evidence>
<dbReference type="GeneID" id="57346269"/>
<gene>
    <name evidence="3" type="ORF">HU668_14610</name>
</gene>
<evidence type="ECO:0000259" key="1">
    <source>
        <dbReference type="Pfam" id="PF02625"/>
    </source>
</evidence>
<comment type="caution">
    <text evidence="3">The sequence shown here is derived from an EMBL/GenBank/DDBJ whole genome shotgun (WGS) entry which is preliminary data.</text>
</comment>
<reference evidence="3 4" key="1">
    <citation type="submission" date="2020-05" db="EMBL/GenBank/DDBJ databases">
        <title>Whole Genome Sequences of Enterobacteriales Associated with the International Space Station.</title>
        <authorList>
            <person name="Bharadwaj A."/>
            <person name="Daudu R."/>
            <person name="Singh N."/>
            <person name="Wood J."/>
            <person name="Debieu M."/>
            <person name="Mason C."/>
            <person name="Wang C."/>
            <person name="Venkateswaran K."/>
        </authorList>
    </citation>
    <scope>NUCLEOTIDE SEQUENCE [LARGE SCALE GENOMIC DNA]</scope>
    <source>
        <strain evidence="3 4">IF5SW-B1</strain>
    </source>
</reference>
<organism evidence="3 4">
    <name type="scientific">Pantoea brenneri</name>
    <dbReference type="NCBI Taxonomy" id="472694"/>
    <lineage>
        <taxon>Bacteria</taxon>
        <taxon>Pseudomonadati</taxon>
        <taxon>Pseudomonadota</taxon>
        <taxon>Gammaproteobacteria</taxon>
        <taxon>Enterobacterales</taxon>
        <taxon>Erwiniaceae</taxon>
        <taxon>Pantoea</taxon>
    </lineage>
</organism>
<evidence type="ECO:0000259" key="2">
    <source>
        <dbReference type="Pfam" id="PF13478"/>
    </source>
</evidence>
<dbReference type="InterPro" id="IPR003777">
    <property type="entry name" value="XdhC_CoxI"/>
</dbReference>
<feature type="domain" description="XdhC Rossmann" evidence="2">
    <location>
        <begin position="169"/>
        <end position="316"/>
    </location>
</feature>